<evidence type="ECO:0000256" key="1">
    <source>
        <dbReference type="ARBA" id="ARBA00007553"/>
    </source>
</evidence>
<dbReference type="InterPro" id="IPR002502">
    <property type="entry name" value="Amidase_domain"/>
</dbReference>
<feature type="region of interest" description="Disordered" evidence="2">
    <location>
        <begin position="1"/>
        <end position="36"/>
    </location>
</feature>
<evidence type="ECO:0000256" key="2">
    <source>
        <dbReference type="SAM" id="MobiDB-lite"/>
    </source>
</evidence>
<accession>A0A5C6M517</accession>
<evidence type="ECO:0008006" key="7">
    <source>
        <dbReference type="Google" id="ProtNLM"/>
    </source>
</evidence>
<evidence type="ECO:0000313" key="6">
    <source>
        <dbReference type="Proteomes" id="UP000321083"/>
    </source>
</evidence>
<dbReference type="InterPro" id="IPR006619">
    <property type="entry name" value="PGRP_domain_met/bac"/>
</dbReference>
<dbReference type="InterPro" id="IPR015510">
    <property type="entry name" value="PGRP"/>
</dbReference>
<name>A0A5C6M517_9PLAN</name>
<evidence type="ECO:0000313" key="5">
    <source>
        <dbReference type="EMBL" id="TWW09283.1"/>
    </source>
</evidence>
<dbReference type="GO" id="GO:0008745">
    <property type="term" value="F:N-acetylmuramoyl-L-alanine amidase activity"/>
    <property type="evidence" value="ECO:0007669"/>
    <property type="project" value="InterPro"/>
</dbReference>
<dbReference type="GO" id="GO:0009253">
    <property type="term" value="P:peptidoglycan catabolic process"/>
    <property type="evidence" value="ECO:0007669"/>
    <property type="project" value="InterPro"/>
</dbReference>
<dbReference type="SMART" id="SM00644">
    <property type="entry name" value="Ami_2"/>
    <property type="match status" value="1"/>
</dbReference>
<feature type="domain" description="N-acetylmuramoyl-L-alanine amidase" evidence="3">
    <location>
        <begin position="35"/>
        <end position="176"/>
    </location>
</feature>
<proteinExistence type="inferred from homology"/>
<evidence type="ECO:0000259" key="4">
    <source>
        <dbReference type="SMART" id="SM00701"/>
    </source>
</evidence>
<dbReference type="GO" id="GO:0008270">
    <property type="term" value="F:zinc ion binding"/>
    <property type="evidence" value="ECO:0007669"/>
    <property type="project" value="InterPro"/>
</dbReference>
<dbReference type="AlphaFoldDB" id="A0A5C6M517"/>
<dbReference type="PANTHER" id="PTHR11022">
    <property type="entry name" value="PEPTIDOGLYCAN RECOGNITION PROTEIN"/>
    <property type="match status" value="1"/>
</dbReference>
<organism evidence="5 6">
    <name type="scientific">Planctomyces bekefii</name>
    <dbReference type="NCBI Taxonomy" id="1653850"/>
    <lineage>
        <taxon>Bacteria</taxon>
        <taxon>Pseudomonadati</taxon>
        <taxon>Planctomycetota</taxon>
        <taxon>Planctomycetia</taxon>
        <taxon>Planctomycetales</taxon>
        <taxon>Planctomycetaceae</taxon>
        <taxon>Planctomyces</taxon>
    </lineage>
</organism>
<dbReference type="EMBL" id="SRHE01000322">
    <property type="protein sequence ID" value="TWW09283.1"/>
    <property type="molecule type" value="Genomic_DNA"/>
</dbReference>
<protein>
    <recommendedName>
        <fullName evidence="7">N-acetylmuramoyl-L-alanine amidase</fullName>
    </recommendedName>
</protein>
<dbReference type="Proteomes" id="UP000321083">
    <property type="component" value="Unassembled WGS sequence"/>
</dbReference>
<sequence>MISSRTARALFSDRASGSPPVPDPAPAAPAQVPPADGSWQLPDGAWKYLVIHHSGTSAGSVQAIHREHQQRRDADGNPWLGIAYHFVIGNGSGMADGQVQATFRWDQQLHGAHAGNALINARGIGICLIGDFEKTAPSVRQLDALRKLVVQLAGRYQISRRQVIGHSSVRSTRCPGRLFPLRKIQEAVPQA</sequence>
<keyword evidence="6" id="KW-1185">Reference proteome</keyword>
<dbReference type="Pfam" id="PF01510">
    <property type="entry name" value="Amidase_2"/>
    <property type="match status" value="1"/>
</dbReference>
<dbReference type="SMART" id="SM00701">
    <property type="entry name" value="PGRP"/>
    <property type="match status" value="1"/>
</dbReference>
<dbReference type="InterPro" id="IPR036505">
    <property type="entry name" value="Amidase/PGRP_sf"/>
</dbReference>
<reference evidence="5 6" key="1">
    <citation type="submission" date="2019-08" db="EMBL/GenBank/DDBJ databases">
        <title>100 year-old enigma solved: identification of Planctomyces bekefii, the type genus and species of the phylum Planctomycetes.</title>
        <authorList>
            <person name="Svetlana D.N."/>
            <person name="Overmann J."/>
        </authorList>
    </citation>
    <scope>NUCLEOTIDE SEQUENCE [LARGE SCALE GENOMIC DNA]</scope>
    <source>
        <strain evidence="5">Phe10_nw2017</strain>
    </source>
</reference>
<dbReference type="CDD" id="cd06583">
    <property type="entry name" value="PGRP"/>
    <property type="match status" value="1"/>
</dbReference>
<comment type="similarity">
    <text evidence="1">Belongs to the N-acetylmuramoyl-L-alanine amidase 2 family.</text>
</comment>
<gene>
    <name evidence="5" type="ORF">E3A20_15860</name>
</gene>
<comment type="caution">
    <text evidence="5">The sequence shown here is derived from an EMBL/GenBank/DDBJ whole genome shotgun (WGS) entry which is preliminary data.</text>
</comment>
<evidence type="ECO:0000259" key="3">
    <source>
        <dbReference type="SMART" id="SM00644"/>
    </source>
</evidence>
<dbReference type="Gene3D" id="3.40.80.10">
    <property type="entry name" value="Peptidoglycan recognition protein-like"/>
    <property type="match status" value="1"/>
</dbReference>
<dbReference type="SUPFAM" id="SSF55846">
    <property type="entry name" value="N-acetylmuramoyl-L-alanine amidase-like"/>
    <property type="match status" value="1"/>
</dbReference>
<feature type="domain" description="Peptidoglycan recognition protein family" evidence="4">
    <location>
        <begin position="37"/>
        <end position="170"/>
    </location>
</feature>
<reference evidence="5 6" key="2">
    <citation type="submission" date="2019-08" db="EMBL/GenBank/DDBJ databases">
        <authorList>
            <person name="Henke P."/>
        </authorList>
    </citation>
    <scope>NUCLEOTIDE SEQUENCE [LARGE SCALE GENOMIC DNA]</scope>
    <source>
        <strain evidence="5">Phe10_nw2017</strain>
    </source>
</reference>
<dbReference type="PANTHER" id="PTHR11022:SF75">
    <property type="entry name" value="PEPTIDOGLYCAN-RECOGNITION PROTEIN SB1-RELATED"/>
    <property type="match status" value="1"/>
</dbReference>